<keyword evidence="2" id="KW-1185">Reference proteome</keyword>
<reference evidence="2" key="1">
    <citation type="journal article" date="2025" name="Aquaculture">
        <title>Assessment of the bioflocculant production and safety properties of Metabacillus hrfriensis sp. nov. based on phenotypic and whole-genome sequencing analysis.</title>
        <authorList>
            <person name="Zhang R."/>
            <person name="Zhao Z."/>
            <person name="Luo L."/>
            <person name="Wang S."/>
            <person name="Guo K."/>
            <person name="Xu W."/>
        </authorList>
    </citation>
    <scope>NUCLEOTIDE SEQUENCE [LARGE SCALE GENOMIC DNA]</scope>
    <source>
        <strain evidence="2">CT-WN-B3</strain>
    </source>
</reference>
<proteinExistence type="predicted"/>
<evidence type="ECO:0000313" key="1">
    <source>
        <dbReference type="EMBL" id="WHZ58653.1"/>
    </source>
</evidence>
<accession>A0ACD4RDY7</accession>
<dbReference type="Proteomes" id="UP001226091">
    <property type="component" value="Chromosome"/>
</dbReference>
<name>A0ACD4RDY7_9BACI</name>
<evidence type="ECO:0000313" key="2">
    <source>
        <dbReference type="Proteomes" id="UP001226091"/>
    </source>
</evidence>
<protein>
    <submittedName>
        <fullName evidence="1">PhzF family phenazine biosynthesis protein</fullName>
    </submittedName>
</protein>
<gene>
    <name evidence="1" type="ORF">QLQ22_04715</name>
</gene>
<organism evidence="1 2">
    <name type="scientific">Metabacillus hrfriensis</name>
    <dbReference type="NCBI Taxonomy" id="3048891"/>
    <lineage>
        <taxon>Bacteria</taxon>
        <taxon>Bacillati</taxon>
        <taxon>Bacillota</taxon>
        <taxon>Bacilli</taxon>
        <taxon>Bacillales</taxon>
        <taxon>Bacillaceae</taxon>
        <taxon>Metabacillus</taxon>
    </lineage>
</organism>
<dbReference type="EMBL" id="CP126116">
    <property type="protein sequence ID" value="WHZ58653.1"/>
    <property type="molecule type" value="Genomic_DNA"/>
</dbReference>
<sequence length="291" mass="32859">MDFYIVDVFAEEKYEGNQLAVLVSDSNLTTKEMQQIAKEIHFSETTFIMSNKQENGGYDVRIFTPDEEVPFAGHPTLGTAYIINRIMENGKASKVVLNLPVGQIPVVFNGNTLTMSQNEPSFGMKIDQLEFVARVLNIQVEDIWIDFPIQLVSTGLPCIIVPLKTVDVVQRCSLDHVQFKRFLETYYKCNLLVFSEEESRDSNCLRVRVFMSDTGFYEDPATGSANGNLAGYLLKYRFFDKEKIDVRVNQGYEMGRPSNVNIAAKLKNGTYDIQIAGKVQLVAKGDWLSSD</sequence>